<gene>
    <name evidence="1" type="ORF">L2E82_38929</name>
</gene>
<comment type="caution">
    <text evidence="1">The sequence shown here is derived from an EMBL/GenBank/DDBJ whole genome shotgun (WGS) entry which is preliminary data.</text>
</comment>
<reference evidence="1 2" key="2">
    <citation type="journal article" date="2022" name="Mol. Ecol. Resour.">
        <title>The genomes of chicory, endive, great burdock and yacon provide insights into Asteraceae paleo-polyploidization history and plant inulin production.</title>
        <authorList>
            <person name="Fan W."/>
            <person name="Wang S."/>
            <person name="Wang H."/>
            <person name="Wang A."/>
            <person name="Jiang F."/>
            <person name="Liu H."/>
            <person name="Zhao H."/>
            <person name="Xu D."/>
            <person name="Zhang Y."/>
        </authorList>
    </citation>
    <scope>NUCLEOTIDE SEQUENCE [LARGE SCALE GENOMIC DNA]</scope>
    <source>
        <strain evidence="2">cv. Punajuju</strain>
        <tissue evidence="1">Leaves</tissue>
    </source>
</reference>
<evidence type="ECO:0000313" key="2">
    <source>
        <dbReference type="Proteomes" id="UP001055811"/>
    </source>
</evidence>
<accession>A0ACB9AHQ2</accession>
<evidence type="ECO:0000313" key="1">
    <source>
        <dbReference type="EMBL" id="KAI3709170.1"/>
    </source>
</evidence>
<proteinExistence type="predicted"/>
<sequence length="307" mass="34332">MNKHAGFSDLLKGPLKIISQNGKLIAITVTVYLILYFISFILNIASVNPFFMDLSVKIMALVSAHPGTPEYTELLIAIREDVGIFLGIETAYAIFYFFCGIFVETTIIIIASSYYTGNNLSLKELIMKVSRTWTRPFVTLFYVQLLALGYTSLFFLPFLIPSLVLFDHPIILITVLFVLFLLFITFYLYLYVVWSLAVVVSVFEDTDGLSALGNARELVRGKIVDGFLLNLFFIFVLLAIFMAGSILSPVMPPVVGLIQVVSIGVVSLIQVMAYSVFYYQCKNNMKVSVGSEYTQIPHAPVVDENLP</sequence>
<name>A0ACB9AHQ2_CICIN</name>
<keyword evidence="2" id="KW-1185">Reference proteome</keyword>
<protein>
    <submittedName>
        <fullName evidence="1">Uncharacterized protein</fullName>
    </submittedName>
</protein>
<reference evidence="2" key="1">
    <citation type="journal article" date="2022" name="Mol. Ecol. Resour.">
        <title>The genomes of chicory, endive, great burdock and yacon provide insights into Asteraceae palaeo-polyploidization history and plant inulin production.</title>
        <authorList>
            <person name="Fan W."/>
            <person name="Wang S."/>
            <person name="Wang H."/>
            <person name="Wang A."/>
            <person name="Jiang F."/>
            <person name="Liu H."/>
            <person name="Zhao H."/>
            <person name="Xu D."/>
            <person name="Zhang Y."/>
        </authorList>
    </citation>
    <scope>NUCLEOTIDE SEQUENCE [LARGE SCALE GENOMIC DNA]</scope>
    <source>
        <strain evidence="2">cv. Punajuju</strain>
    </source>
</reference>
<dbReference type="Proteomes" id="UP001055811">
    <property type="component" value="Linkage Group LG07"/>
</dbReference>
<organism evidence="1 2">
    <name type="scientific">Cichorium intybus</name>
    <name type="common">Chicory</name>
    <dbReference type="NCBI Taxonomy" id="13427"/>
    <lineage>
        <taxon>Eukaryota</taxon>
        <taxon>Viridiplantae</taxon>
        <taxon>Streptophyta</taxon>
        <taxon>Embryophyta</taxon>
        <taxon>Tracheophyta</taxon>
        <taxon>Spermatophyta</taxon>
        <taxon>Magnoliopsida</taxon>
        <taxon>eudicotyledons</taxon>
        <taxon>Gunneridae</taxon>
        <taxon>Pentapetalae</taxon>
        <taxon>asterids</taxon>
        <taxon>campanulids</taxon>
        <taxon>Asterales</taxon>
        <taxon>Asteraceae</taxon>
        <taxon>Cichorioideae</taxon>
        <taxon>Cichorieae</taxon>
        <taxon>Cichoriinae</taxon>
        <taxon>Cichorium</taxon>
    </lineage>
</organism>
<dbReference type="EMBL" id="CM042015">
    <property type="protein sequence ID" value="KAI3709170.1"/>
    <property type="molecule type" value="Genomic_DNA"/>
</dbReference>